<dbReference type="SUPFAM" id="SSF46689">
    <property type="entry name" value="Homeodomain-like"/>
    <property type="match status" value="1"/>
</dbReference>
<sequence>MEDQPLDRRVQRTRQLLRDALFELVLERGYEGIAVGDITERANLGRTTFYLHYRDKEELLKASIKALMQELQHAVAPRAEETCSYLMQSTRIFQHVARQQQLYRALLSESGPAHVGDLIRNYFARLYQQYIFEVLNPAGNAPWSEELVAAHAAGSLFGLISWWLNHESSLSAEEMGEIYCQLLGIAREE</sequence>
<evidence type="ECO:0000259" key="3">
    <source>
        <dbReference type="PROSITE" id="PS50977"/>
    </source>
</evidence>
<keyword evidence="1 2" id="KW-0238">DNA-binding</keyword>
<dbReference type="EMBL" id="CP035758">
    <property type="protein sequence ID" value="QBD78937.1"/>
    <property type="molecule type" value="Genomic_DNA"/>
</dbReference>
<keyword evidence="5" id="KW-1185">Reference proteome</keyword>
<dbReference type="RefSeq" id="WP_129889990.1">
    <property type="nucleotide sequence ID" value="NZ_CP035758.1"/>
</dbReference>
<dbReference type="PROSITE" id="PS50977">
    <property type="entry name" value="HTH_TETR_2"/>
    <property type="match status" value="1"/>
</dbReference>
<dbReference type="GO" id="GO:0003677">
    <property type="term" value="F:DNA binding"/>
    <property type="evidence" value="ECO:0007669"/>
    <property type="project" value="UniProtKB-UniRule"/>
</dbReference>
<feature type="domain" description="HTH tetR-type" evidence="3">
    <location>
        <begin position="11"/>
        <end position="71"/>
    </location>
</feature>
<accession>A0A4P6JTN5</accession>
<dbReference type="Proteomes" id="UP000290365">
    <property type="component" value="Chromosome"/>
</dbReference>
<evidence type="ECO:0000256" key="1">
    <source>
        <dbReference type="ARBA" id="ARBA00023125"/>
    </source>
</evidence>
<dbReference type="Pfam" id="PF00440">
    <property type="entry name" value="TetR_N"/>
    <property type="match status" value="1"/>
</dbReference>
<dbReference type="PANTHER" id="PTHR43479">
    <property type="entry name" value="ACREF/ENVCD OPERON REPRESSOR-RELATED"/>
    <property type="match status" value="1"/>
</dbReference>
<dbReference type="KEGG" id="kbs:EPA93_24320"/>
<dbReference type="PANTHER" id="PTHR43479:SF7">
    <property type="entry name" value="TETR-FAMILY TRANSCRIPTIONAL REGULATOR"/>
    <property type="match status" value="1"/>
</dbReference>
<dbReference type="InterPro" id="IPR039532">
    <property type="entry name" value="TetR_C_Firmicutes"/>
</dbReference>
<reference evidence="4 5" key="1">
    <citation type="submission" date="2019-01" db="EMBL/GenBank/DDBJ databases">
        <title>Ktedonosporobacter rubrisoli SCAWS-G2.</title>
        <authorList>
            <person name="Huang Y."/>
            <person name="Yan B."/>
        </authorList>
    </citation>
    <scope>NUCLEOTIDE SEQUENCE [LARGE SCALE GENOMIC DNA]</scope>
    <source>
        <strain evidence="4 5">SCAWS-G2</strain>
    </source>
</reference>
<protein>
    <submittedName>
        <fullName evidence="4">TetR/AcrR family transcriptional regulator</fullName>
    </submittedName>
</protein>
<dbReference type="Gene3D" id="1.10.357.10">
    <property type="entry name" value="Tetracycline Repressor, domain 2"/>
    <property type="match status" value="1"/>
</dbReference>
<dbReference type="InterPro" id="IPR050624">
    <property type="entry name" value="HTH-type_Tx_Regulator"/>
</dbReference>
<dbReference type="InterPro" id="IPR009057">
    <property type="entry name" value="Homeodomain-like_sf"/>
</dbReference>
<feature type="DNA-binding region" description="H-T-H motif" evidence="2">
    <location>
        <begin position="34"/>
        <end position="53"/>
    </location>
</feature>
<dbReference type="PRINTS" id="PR00455">
    <property type="entry name" value="HTHTETR"/>
</dbReference>
<dbReference type="InterPro" id="IPR001647">
    <property type="entry name" value="HTH_TetR"/>
</dbReference>
<name>A0A4P6JTN5_KTERU</name>
<dbReference type="OrthoDB" id="154075at2"/>
<dbReference type="Pfam" id="PF14278">
    <property type="entry name" value="TetR_C_8"/>
    <property type="match status" value="1"/>
</dbReference>
<evidence type="ECO:0000313" key="5">
    <source>
        <dbReference type="Proteomes" id="UP000290365"/>
    </source>
</evidence>
<gene>
    <name evidence="4" type="ORF">EPA93_24320</name>
</gene>
<dbReference type="AlphaFoldDB" id="A0A4P6JTN5"/>
<organism evidence="4 5">
    <name type="scientific">Ktedonosporobacter rubrisoli</name>
    <dbReference type="NCBI Taxonomy" id="2509675"/>
    <lineage>
        <taxon>Bacteria</taxon>
        <taxon>Bacillati</taxon>
        <taxon>Chloroflexota</taxon>
        <taxon>Ktedonobacteria</taxon>
        <taxon>Ktedonobacterales</taxon>
        <taxon>Ktedonosporobacteraceae</taxon>
        <taxon>Ktedonosporobacter</taxon>
    </lineage>
</organism>
<evidence type="ECO:0000313" key="4">
    <source>
        <dbReference type="EMBL" id="QBD78937.1"/>
    </source>
</evidence>
<proteinExistence type="predicted"/>
<evidence type="ECO:0000256" key="2">
    <source>
        <dbReference type="PROSITE-ProRule" id="PRU00335"/>
    </source>
</evidence>